<keyword evidence="3" id="KW-1185">Reference proteome</keyword>
<dbReference type="PROSITE" id="PS50206">
    <property type="entry name" value="RHODANESE_3"/>
    <property type="match status" value="1"/>
</dbReference>
<evidence type="ECO:0000313" key="3">
    <source>
        <dbReference type="Proteomes" id="UP000466607"/>
    </source>
</evidence>
<dbReference type="InterPro" id="IPR044240">
    <property type="entry name" value="STR4-like"/>
</dbReference>
<sequence>MSYAGDITPEEAWQLLDDNPDAVLVDCRTDAEWRFVGVPDLSALSRDVVFIEWNRTDGTRNPGFVDDLQAAGITPGERPVVFLCRSGNRSIGAAEAATAAGIGPSYNILDGFEGDLDEQKHRGRTGWKAVGLPWRQS</sequence>
<evidence type="ECO:0000313" key="2">
    <source>
        <dbReference type="EMBL" id="BBY18036.1"/>
    </source>
</evidence>
<protein>
    <submittedName>
        <fullName evidence="2">Sulfurtransferase</fullName>
    </submittedName>
</protein>
<dbReference type="AlphaFoldDB" id="A0AAD1IN90"/>
<feature type="domain" description="Rhodanese" evidence="1">
    <location>
        <begin position="18"/>
        <end position="120"/>
    </location>
</feature>
<name>A0AAD1IN90_9MYCO</name>
<dbReference type="EMBL" id="AP022586">
    <property type="protein sequence ID" value="BBY18036.1"/>
    <property type="molecule type" value="Genomic_DNA"/>
</dbReference>
<dbReference type="InterPro" id="IPR001763">
    <property type="entry name" value="Rhodanese-like_dom"/>
</dbReference>
<dbReference type="SUPFAM" id="SSF52821">
    <property type="entry name" value="Rhodanese/Cell cycle control phosphatase"/>
    <property type="match status" value="1"/>
</dbReference>
<proteinExistence type="predicted"/>
<dbReference type="PANTHER" id="PTHR47377">
    <property type="entry name" value="RHODANESE-LIKE DOMAIN-CONTAINING PROTEIN 4, CHLOROPLASTIC"/>
    <property type="match status" value="1"/>
</dbReference>
<dbReference type="InterPro" id="IPR036873">
    <property type="entry name" value="Rhodanese-like_dom_sf"/>
</dbReference>
<accession>A0AAD1IN90</accession>
<gene>
    <name evidence="2" type="ORF">MLIT_36280</name>
</gene>
<dbReference type="Pfam" id="PF00581">
    <property type="entry name" value="Rhodanese"/>
    <property type="match status" value="1"/>
</dbReference>
<dbReference type="Gene3D" id="3.40.250.10">
    <property type="entry name" value="Rhodanese-like domain"/>
    <property type="match status" value="1"/>
</dbReference>
<reference evidence="2 3" key="1">
    <citation type="journal article" date="2019" name="Emerg. Microbes Infect.">
        <title>Comprehensive subspecies identification of 175 nontuberculous mycobacteria species based on 7547 genomic profiles.</title>
        <authorList>
            <person name="Matsumoto Y."/>
            <person name="Kinjo T."/>
            <person name="Motooka D."/>
            <person name="Nabeya D."/>
            <person name="Jung N."/>
            <person name="Uechi K."/>
            <person name="Horii T."/>
            <person name="Iida T."/>
            <person name="Fujita J."/>
            <person name="Nakamura S."/>
        </authorList>
    </citation>
    <scope>NUCLEOTIDE SEQUENCE [LARGE SCALE GENOMIC DNA]</scope>
    <source>
        <strain evidence="2 3">JCM 17423</strain>
    </source>
</reference>
<dbReference type="Proteomes" id="UP000466607">
    <property type="component" value="Chromosome"/>
</dbReference>
<dbReference type="PANTHER" id="PTHR47377:SF1">
    <property type="entry name" value="RHODANESE-LIKE DOMAIN-CONTAINING PROTEIN 4, CHLOROPLASTIC"/>
    <property type="match status" value="1"/>
</dbReference>
<dbReference type="RefSeq" id="WP_134057699.1">
    <property type="nucleotide sequence ID" value="NZ_AP022586.1"/>
</dbReference>
<evidence type="ECO:0000259" key="1">
    <source>
        <dbReference type="PROSITE" id="PS50206"/>
    </source>
</evidence>
<dbReference type="SMART" id="SM00450">
    <property type="entry name" value="RHOD"/>
    <property type="match status" value="1"/>
</dbReference>
<organism evidence="2 3">
    <name type="scientific">Mycolicibacterium litorale</name>
    <dbReference type="NCBI Taxonomy" id="758802"/>
    <lineage>
        <taxon>Bacteria</taxon>
        <taxon>Bacillati</taxon>
        <taxon>Actinomycetota</taxon>
        <taxon>Actinomycetes</taxon>
        <taxon>Mycobacteriales</taxon>
        <taxon>Mycobacteriaceae</taxon>
        <taxon>Mycolicibacterium</taxon>
    </lineage>
</organism>